<gene>
    <name evidence="2" type="ORF">AB5J58_09150</name>
</gene>
<dbReference type="RefSeq" id="WP_369187137.1">
    <property type="nucleotide sequence ID" value="NZ_CP163431.1"/>
</dbReference>
<proteinExistence type="predicted"/>
<organism evidence="2">
    <name type="scientific">Streptomyces sp. R08</name>
    <dbReference type="NCBI Taxonomy" id="3238624"/>
    <lineage>
        <taxon>Bacteria</taxon>
        <taxon>Bacillati</taxon>
        <taxon>Actinomycetota</taxon>
        <taxon>Actinomycetes</taxon>
        <taxon>Kitasatosporales</taxon>
        <taxon>Streptomycetaceae</taxon>
        <taxon>Streptomyces</taxon>
    </lineage>
</organism>
<evidence type="ECO:0000256" key="1">
    <source>
        <dbReference type="SAM" id="MobiDB-lite"/>
    </source>
</evidence>
<protein>
    <recommendedName>
        <fullName evidence="3">Tat pathway signal sequence domain protein</fullName>
    </recommendedName>
</protein>
<feature type="region of interest" description="Disordered" evidence="1">
    <location>
        <begin position="1"/>
        <end position="29"/>
    </location>
</feature>
<dbReference type="AlphaFoldDB" id="A0AB39M5S1"/>
<sequence length="223" mass="23420">MSGIGPVESVDSTDVDGSYEVIGGDSPRLTDRWHTLPQRTRRTALAVIAVGAAALGAVLLPPVHDDRQSDPTPPVPWPANVTAWRYVGLAQTTDTPTTTGFFRFAVTVGSGPPVAVHVTGAAFDGLTAEAVPEPDFTVHTGSTHRVTVEISVSDCSGLPLNADLAFLDVTLRNTRAIQHHSFIFGSAYSNDLSELLHRACGTTNARPGLRPSGSAGSQNVDRG</sequence>
<dbReference type="EMBL" id="CP163431">
    <property type="protein sequence ID" value="XDQ00334.1"/>
    <property type="molecule type" value="Genomic_DNA"/>
</dbReference>
<reference evidence="2" key="1">
    <citation type="submission" date="2024-07" db="EMBL/GenBank/DDBJ databases">
        <authorList>
            <person name="Yu S.T."/>
        </authorList>
    </citation>
    <scope>NUCLEOTIDE SEQUENCE</scope>
    <source>
        <strain evidence="2">R08</strain>
    </source>
</reference>
<name>A0AB39M5S1_9ACTN</name>
<feature type="compositionally biased region" description="Polar residues" evidence="1">
    <location>
        <begin position="214"/>
        <end position="223"/>
    </location>
</feature>
<accession>A0AB39M5S1</accession>
<feature type="region of interest" description="Disordered" evidence="1">
    <location>
        <begin position="203"/>
        <end position="223"/>
    </location>
</feature>
<evidence type="ECO:0000313" key="2">
    <source>
        <dbReference type="EMBL" id="XDQ00334.1"/>
    </source>
</evidence>
<evidence type="ECO:0008006" key="3">
    <source>
        <dbReference type="Google" id="ProtNLM"/>
    </source>
</evidence>